<keyword evidence="2" id="KW-0805">Transcription regulation</keyword>
<keyword evidence="4" id="KW-0804">Transcription</keyword>
<dbReference type="AlphaFoldDB" id="A0A1L9SKX5"/>
<keyword evidence="8" id="KW-1185">Reference proteome</keyword>
<evidence type="ECO:0000256" key="3">
    <source>
        <dbReference type="ARBA" id="ARBA00023125"/>
    </source>
</evidence>
<keyword evidence="3" id="KW-0238">DNA-binding</keyword>
<dbReference type="Proteomes" id="UP000184188">
    <property type="component" value="Unassembled WGS sequence"/>
</dbReference>
<evidence type="ECO:0000313" key="7">
    <source>
        <dbReference type="EMBL" id="OJJ47734.1"/>
    </source>
</evidence>
<evidence type="ECO:0000256" key="5">
    <source>
        <dbReference type="ARBA" id="ARBA00023242"/>
    </source>
</evidence>
<dbReference type="InterPro" id="IPR007219">
    <property type="entry name" value="XnlR_reg_dom"/>
</dbReference>
<evidence type="ECO:0000256" key="2">
    <source>
        <dbReference type="ARBA" id="ARBA00023015"/>
    </source>
</evidence>
<name>A0A1L9SKX5_9EURO</name>
<evidence type="ECO:0000313" key="8">
    <source>
        <dbReference type="Proteomes" id="UP000184188"/>
    </source>
</evidence>
<evidence type="ECO:0000259" key="6">
    <source>
        <dbReference type="Pfam" id="PF04082"/>
    </source>
</evidence>
<feature type="domain" description="Xylanolytic transcriptional activator regulatory" evidence="6">
    <location>
        <begin position="34"/>
        <end position="152"/>
    </location>
</feature>
<dbReference type="GO" id="GO:0003677">
    <property type="term" value="F:DNA binding"/>
    <property type="evidence" value="ECO:0007669"/>
    <property type="project" value="UniProtKB-KW"/>
</dbReference>
<dbReference type="RefSeq" id="XP_022582244.1">
    <property type="nucleotide sequence ID" value="XM_022725780.1"/>
</dbReference>
<dbReference type="EMBL" id="KV878340">
    <property type="protein sequence ID" value="OJJ47734.1"/>
    <property type="molecule type" value="Genomic_DNA"/>
</dbReference>
<keyword evidence="1" id="KW-0862">Zinc</keyword>
<dbReference type="OrthoDB" id="39175at2759"/>
<keyword evidence="5" id="KW-0539">Nucleus</keyword>
<dbReference type="GeneID" id="34612245"/>
<dbReference type="Pfam" id="PF04082">
    <property type="entry name" value="Fungal_trans"/>
    <property type="match status" value="1"/>
</dbReference>
<dbReference type="GO" id="GO:0008270">
    <property type="term" value="F:zinc ion binding"/>
    <property type="evidence" value="ECO:0007669"/>
    <property type="project" value="InterPro"/>
</dbReference>
<protein>
    <recommendedName>
        <fullName evidence="6">Xylanolytic transcriptional activator regulatory domain-containing protein</fullName>
    </recommendedName>
</protein>
<reference evidence="8" key="1">
    <citation type="journal article" date="2017" name="Genome Biol.">
        <title>Comparative genomics reveals high biological diversity and specific adaptations in the industrially and medically important fungal genus Aspergillus.</title>
        <authorList>
            <person name="de Vries R.P."/>
            <person name="Riley R."/>
            <person name="Wiebenga A."/>
            <person name="Aguilar-Osorio G."/>
            <person name="Amillis S."/>
            <person name="Uchima C.A."/>
            <person name="Anderluh G."/>
            <person name="Asadollahi M."/>
            <person name="Askin M."/>
            <person name="Barry K."/>
            <person name="Battaglia E."/>
            <person name="Bayram O."/>
            <person name="Benocci T."/>
            <person name="Braus-Stromeyer S.A."/>
            <person name="Caldana C."/>
            <person name="Canovas D."/>
            <person name="Cerqueira G.C."/>
            <person name="Chen F."/>
            <person name="Chen W."/>
            <person name="Choi C."/>
            <person name="Clum A."/>
            <person name="Dos Santos R.A."/>
            <person name="Damasio A.R."/>
            <person name="Diallinas G."/>
            <person name="Emri T."/>
            <person name="Fekete E."/>
            <person name="Flipphi M."/>
            <person name="Freyberg S."/>
            <person name="Gallo A."/>
            <person name="Gournas C."/>
            <person name="Habgood R."/>
            <person name="Hainaut M."/>
            <person name="Harispe M.L."/>
            <person name="Henrissat B."/>
            <person name="Hilden K.S."/>
            <person name="Hope R."/>
            <person name="Hossain A."/>
            <person name="Karabika E."/>
            <person name="Karaffa L."/>
            <person name="Karanyi Z."/>
            <person name="Krasevec N."/>
            <person name="Kuo A."/>
            <person name="Kusch H."/>
            <person name="LaButti K."/>
            <person name="Lagendijk E.L."/>
            <person name="Lapidus A."/>
            <person name="Levasseur A."/>
            <person name="Lindquist E."/>
            <person name="Lipzen A."/>
            <person name="Logrieco A.F."/>
            <person name="MacCabe A."/>
            <person name="Maekelae M.R."/>
            <person name="Malavazi I."/>
            <person name="Melin P."/>
            <person name="Meyer V."/>
            <person name="Mielnichuk N."/>
            <person name="Miskei M."/>
            <person name="Molnar A.P."/>
            <person name="Mule G."/>
            <person name="Ngan C.Y."/>
            <person name="Orejas M."/>
            <person name="Orosz E."/>
            <person name="Ouedraogo J.P."/>
            <person name="Overkamp K.M."/>
            <person name="Park H.-S."/>
            <person name="Perrone G."/>
            <person name="Piumi F."/>
            <person name="Punt P.J."/>
            <person name="Ram A.F."/>
            <person name="Ramon A."/>
            <person name="Rauscher S."/>
            <person name="Record E."/>
            <person name="Riano-Pachon D.M."/>
            <person name="Robert V."/>
            <person name="Roehrig J."/>
            <person name="Ruller R."/>
            <person name="Salamov A."/>
            <person name="Salih N.S."/>
            <person name="Samson R.A."/>
            <person name="Sandor E."/>
            <person name="Sanguinetti M."/>
            <person name="Schuetze T."/>
            <person name="Sepcic K."/>
            <person name="Shelest E."/>
            <person name="Sherlock G."/>
            <person name="Sophianopoulou V."/>
            <person name="Squina F.M."/>
            <person name="Sun H."/>
            <person name="Susca A."/>
            <person name="Todd R.B."/>
            <person name="Tsang A."/>
            <person name="Unkles S.E."/>
            <person name="van de Wiele N."/>
            <person name="van Rossen-Uffink D."/>
            <person name="Oliveira J.V."/>
            <person name="Vesth T.C."/>
            <person name="Visser J."/>
            <person name="Yu J.-H."/>
            <person name="Zhou M."/>
            <person name="Andersen M.R."/>
            <person name="Archer D.B."/>
            <person name="Baker S.E."/>
            <person name="Benoit I."/>
            <person name="Brakhage A.A."/>
            <person name="Braus G.H."/>
            <person name="Fischer R."/>
            <person name="Frisvad J.C."/>
            <person name="Goldman G.H."/>
            <person name="Houbraken J."/>
            <person name="Oakley B."/>
            <person name="Pocsi I."/>
            <person name="Scazzocchio C."/>
            <person name="Seiboth B."/>
            <person name="vanKuyk P.A."/>
            <person name="Wortman J."/>
            <person name="Dyer P.S."/>
            <person name="Grigoriev I.V."/>
        </authorList>
    </citation>
    <scope>NUCLEOTIDE SEQUENCE [LARGE SCALE GENOMIC DNA]</scope>
    <source>
        <strain evidence="8">CBS 506.65</strain>
    </source>
</reference>
<proteinExistence type="predicted"/>
<dbReference type="CDD" id="cd12148">
    <property type="entry name" value="fungal_TF_MHR"/>
    <property type="match status" value="1"/>
</dbReference>
<accession>A0A1L9SKX5</accession>
<evidence type="ECO:0000256" key="1">
    <source>
        <dbReference type="ARBA" id="ARBA00022833"/>
    </source>
</evidence>
<dbReference type="VEuPathDB" id="FungiDB:ASPZODRAFT_15183"/>
<gene>
    <name evidence="7" type="ORF">ASPZODRAFT_15183</name>
</gene>
<dbReference type="GO" id="GO:0006351">
    <property type="term" value="P:DNA-templated transcription"/>
    <property type="evidence" value="ECO:0007669"/>
    <property type="project" value="InterPro"/>
</dbReference>
<dbReference type="PANTHER" id="PTHR47171">
    <property type="entry name" value="FARA-RELATED"/>
    <property type="match status" value="1"/>
</dbReference>
<sequence>MTAMVTRMGMKSTHDLTAEVASFPAPEVCDALVAYFQHIRPFIPVISMPEFLERYRTPDQPLSLLLLQAVLMAGTHACSHPLVSSNRYSVKNILFRRASMLFHTHHETDRIHLMQAAALFTWHVGDGDTVAGGPWYWFGIAVRIGCGLGTHQYSTGLLAKERAPILALLVVGLCLRKTLGTLIPPPGADVGLDFLNRMVELAYIGLYVLAANAPSLERLVDISSINARLGLCSLQSGILSVTEKDFPWTHHPRMHYNFILLHLHRDFDDISGSQTVRSTVAQLAAQHALQQCPFTRVSAVTAAGIQLAGEIRTAVATRTFLIAIPALERLATLLRCTSMLALYWPAAHAVHSIFKEAHQEYDKYVTQNLQGEQVSMPETLTDWNRLFAGSQMLQQVGTDQE</sequence>
<dbReference type="InterPro" id="IPR052073">
    <property type="entry name" value="Amide_Lactam_Regulators"/>
</dbReference>
<evidence type="ECO:0000256" key="4">
    <source>
        <dbReference type="ARBA" id="ARBA00023163"/>
    </source>
</evidence>
<dbReference type="PANTHER" id="PTHR47171:SF4">
    <property type="entry name" value="ACETAMIDASE REGULATORY PROTEIN"/>
    <property type="match status" value="1"/>
</dbReference>
<organism evidence="7 8">
    <name type="scientific">Penicilliopsis zonata CBS 506.65</name>
    <dbReference type="NCBI Taxonomy" id="1073090"/>
    <lineage>
        <taxon>Eukaryota</taxon>
        <taxon>Fungi</taxon>
        <taxon>Dikarya</taxon>
        <taxon>Ascomycota</taxon>
        <taxon>Pezizomycotina</taxon>
        <taxon>Eurotiomycetes</taxon>
        <taxon>Eurotiomycetidae</taxon>
        <taxon>Eurotiales</taxon>
        <taxon>Aspergillaceae</taxon>
        <taxon>Penicilliopsis</taxon>
    </lineage>
</organism>